<dbReference type="AlphaFoldDB" id="W0LRK7"/>
<proteinExistence type="predicted"/>
<dbReference type="EMBL" id="KF366381">
    <property type="protein sequence ID" value="AHG27099.1"/>
    <property type="molecule type" value="Genomic_DNA"/>
</dbReference>
<evidence type="ECO:0000313" key="1">
    <source>
        <dbReference type="EMBL" id="AHG27099.1"/>
    </source>
</evidence>
<organism evidence="1">
    <name type="scientific">Planobispora rosea</name>
    <dbReference type="NCBI Taxonomy" id="35762"/>
    <lineage>
        <taxon>Bacteria</taxon>
        <taxon>Bacillati</taxon>
        <taxon>Actinomycetota</taxon>
        <taxon>Actinomycetes</taxon>
        <taxon>Streptosporangiales</taxon>
        <taxon>Streptosporangiaceae</taxon>
        <taxon>Planobispora</taxon>
    </lineage>
</organism>
<accession>W0LRK7</accession>
<name>W0LRK7_PLARO</name>
<protein>
    <submittedName>
        <fullName evidence="1">Uncharacterized protein</fullName>
    </submittedName>
</protein>
<reference evidence="1" key="1">
    <citation type="journal article" date="2013" name="Chem. Biol.">
        <title>Capturing linear intermediates and C-terminal variants during maturation of the thiopeptide GE2270.</title>
        <authorList>
            <person name="Tocchetti A."/>
            <person name="Maffioli S."/>
            <person name="Iorio M."/>
            <person name="Alt S."/>
            <person name="Mazzei E."/>
            <person name="Brunati C."/>
            <person name="Sosio M."/>
            <person name="Donadio S."/>
        </authorList>
    </citation>
    <scope>NUCLEOTIDE SEQUENCE</scope>
    <source>
        <strain evidence="1">ATCC 53733</strain>
    </source>
</reference>
<sequence>MDARPPDEVVPNTEMPGAFRKRRACRFCVVYRLYCPKSYSSSGTASPEPEPKV</sequence>
<reference evidence="1" key="2">
    <citation type="journal article" date="2014" name="PLoS ONE">
        <title>Heterologous Expression of the Thiopeptide Antibiotic GE2270 from Planobispora rosea ATCC 53733 in Streptomyces coelicolor Requires Deletion of Ribosomal Genes from the Expression Construct.</title>
        <authorList>
            <person name="Flinspach K."/>
            <person name="Kapitzke C."/>
            <person name="Tocchetti A."/>
            <person name="Sosio M."/>
            <person name="Apel A.K."/>
        </authorList>
    </citation>
    <scope>NUCLEOTIDE SEQUENCE</scope>
    <source>
        <strain evidence="1">ATCC 53733</strain>
    </source>
</reference>